<dbReference type="PANTHER" id="PTHR32319">
    <property type="entry name" value="BACTERIAL HEMOLYSIN-LIKE PROTEIN"/>
    <property type="match status" value="1"/>
</dbReference>
<keyword evidence="1 3" id="KW-0694">RNA-binding</keyword>
<dbReference type="Proteomes" id="UP000703590">
    <property type="component" value="Unassembled WGS sequence"/>
</dbReference>
<evidence type="ECO:0000256" key="2">
    <source>
        <dbReference type="ARBA" id="ARBA00029460"/>
    </source>
</evidence>
<gene>
    <name evidence="5" type="ORF">JWV37_03205</name>
</gene>
<name>A0ABS2WQA3_9BACT</name>
<keyword evidence="5" id="KW-0808">Transferase</keyword>
<sequence>MRLDAYLAEKGLAQSRNKAQEIISEGFVLVNGESVQKHAFEVGEKDTVKVLEHARYVSRAGEKLAKFLEDFPLEIAGKRCLDVGSSTGGFTQVLLENNALHVSAVDVGKDQLHVSLRAHENLVVHEETNITEFSSPTPFEVVTCDVSFVGVEALMPSIDALACGMIVVLFKPQFEVGKEAKRSKKGVLKDGVAIMQARRRFEIAAAGFGWELCYVEESKLKGKEGNVEFFYAFKKR</sequence>
<evidence type="ECO:0000256" key="1">
    <source>
        <dbReference type="ARBA" id="ARBA00022884"/>
    </source>
</evidence>
<dbReference type="CDD" id="cd00165">
    <property type="entry name" value="S4"/>
    <property type="match status" value="1"/>
</dbReference>
<dbReference type="RefSeq" id="WP_205458217.1">
    <property type="nucleotide sequence ID" value="NZ_JAFHKK010000004.1"/>
</dbReference>
<evidence type="ECO:0000313" key="5">
    <source>
        <dbReference type="EMBL" id="MBN2963778.1"/>
    </source>
</evidence>
<keyword evidence="6" id="KW-1185">Reference proteome</keyword>
<dbReference type="EMBL" id="JAFHKK010000004">
    <property type="protein sequence ID" value="MBN2963778.1"/>
    <property type="molecule type" value="Genomic_DNA"/>
</dbReference>
<dbReference type="InterPro" id="IPR004538">
    <property type="entry name" value="Hemolysin_A/TlyA"/>
</dbReference>
<dbReference type="SUPFAM" id="SSF53335">
    <property type="entry name" value="S-adenosyl-L-methionine-dependent methyltransferases"/>
    <property type="match status" value="1"/>
</dbReference>
<protein>
    <submittedName>
        <fullName evidence="5">TlyA family RNA methyltransferase</fullName>
    </submittedName>
</protein>
<feature type="domain" description="RNA-binding S4" evidence="4">
    <location>
        <begin position="1"/>
        <end position="65"/>
    </location>
</feature>
<dbReference type="SMART" id="SM00363">
    <property type="entry name" value="S4"/>
    <property type="match status" value="1"/>
</dbReference>
<evidence type="ECO:0000256" key="3">
    <source>
        <dbReference type="PROSITE-ProRule" id="PRU00182"/>
    </source>
</evidence>
<reference evidence="5 6" key="2">
    <citation type="submission" date="2021-02" db="EMBL/GenBank/DDBJ databases">
        <title>Sulfurospirillum tamanensis sp. nov.</title>
        <authorList>
            <person name="Frolova A."/>
            <person name="Merkel A."/>
            <person name="Slobodkin A."/>
        </authorList>
    </citation>
    <scope>NUCLEOTIDE SEQUENCE [LARGE SCALE GENOMIC DNA]</scope>
    <source>
        <strain evidence="5 6">T05b</strain>
    </source>
</reference>
<accession>A0ABS2WQA3</accession>
<dbReference type="Pfam" id="PF01479">
    <property type="entry name" value="S4"/>
    <property type="match status" value="1"/>
</dbReference>
<reference evidence="5 6" key="3">
    <citation type="submission" date="2021-02" db="EMBL/GenBank/DDBJ databases">
        <authorList>
            <person name="Merkel A.Y."/>
        </authorList>
    </citation>
    <scope>NUCLEOTIDE SEQUENCE [LARGE SCALE GENOMIC DNA]</scope>
    <source>
        <strain evidence="5 6">T05b</strain>
    </source>
</reference>
<dbReference type="Gene3D" id="3.10.290.10">
    <property type="entry name" value="RNA-binding S4 domain"/>
    <property type="match status" value="1"/>
</dbReference>
<dbReference type="Pfam" id="PF01728">
    <property type="entry name" value="FtsJ"/>
    <property type="match status" value="1"/>
</dbReference>
<dbReference type="InterPro" id="IPR029063">
    <property type="entry name" value="SAM-dependent_MTases_sf"/>
</dbReference>
<comment type="similarity">
    <text evidence="2">Belongs to the TlyA family.</text>
</comment>
<keyword evidence="5" id="KW-0489">Methyltransferase</keyword>
<dbReference type="GO" id="GO:0008168">
    <property type="term" value="F:methyltransferase activity"/>
    <property type="evidence" value="ECO:0007669"/>
    <property type="project" value="UniProtKB-KW"/>
</dbReference>
<organism evidence="5 6">
    <name type="scientific">Sulfurospirillum tamanense</name>
    <dbReference type="NCBI Taxonomy" id="2813362"/>
    <lineage>
        <taxon>Bacteria</taxon>
        <taxon>Pseudomonadati</taxon>
        <taxon>Campylobacterota</taxon>
        <taxon>Epsilonproteobacteria</taxon>
        <taxon>Campylobacterales</taxon>
        <taxon>Sulfurospirillaceae</taxon>
        <taxon>Sulfurospirillum</taxon>
    </lineage>
</organism>
<dbReference type="PROSITE" id="PS50889">
    <property type="entry name" value="S4"/>
    <property type="match status" value="1"/>
</dbReference>
<reference evidence="6" key="1">
    <citation type="submission" date="2021-02" db="EMBL/GenBank/DDBJ databases">
        <title>Sulfurospirillum tamanensis sp. nov.</title>
        <authorList>
            <person name="Merkel A.Y."/>
        </authorList>
    </citation>
    <scope>NUCLEOTIDE SEQUENCE [LARGE SCALE GENOMIC DNA]</scope>
    <source>
        <strain evidence="6">T05b</strain>
    </source>
</reference>
<evidence type="ECO:0000313" key="6">
    <source>
        <dbReference type="Proteomes" id="UP000703590"/>
    </source>
</evidence>
<dbReference type="InterPro" id="IPR002877">
    <property type="entry name" value="RNA_MeTrfase_FtsJ_dom"/>
</dbReference>
<dbReference type="GO" id="GO:0032259">
    <property type="term" value="P:methylation"/>
    <property type="evidence" value="ECO:0007669"/>
    <property type="project" value="UniProtKB-KW"/>
</dbReference>
<dbReference type="InterPro" id="IPR036986">
    <property type="entry name" value="S4_RNA-bd_sf"/>
</dbReference>
<dbReference type="PANTHER" id="PTHR32319:SF0">
    <property type="entry name" value="BACTERIAL HEMOLYSIN-LIKE PROTEIN"/>
    <property type="match status" value="1"/>
</dbReference>
<comment type="caution">
    <text evidence="5">The sequence shown here is derived from an EMBL/GenBank/DDBJ whole genome shotgun (WGS) entry which is preliminary data.</text>
</comment>
<dbReference type="Gene3D" id="3.40.50.150">
    <property type="entry name" value="Vaccinia Virus protein VP39"/>
    <property type="match status" value="1"/>
</dbReference>
<dbReference type="NCBIfam" id="TIGR00478">
    <property type="entry name" value="tly"/>
    <property type="match status" value="1"/>
</dbReference>
<evidence type="ECO:0000259" key="4">
    <source>
        <dbReference type="SMART" id="SM00363"/>
    </source>
</evidence>
<dbReference type="InterPro" id="IPR047048">
    <property type="entry name" value="TlyA"/>
</dbReference>
<dbReference type="InterPro" id="IPR002942">
    <property type="entry name" value="S4_RNA-bd"/>
</dbReference>
<proteinExistence type="inferred from homology"/>
<dbReference type="CDD" id="cd02440">
    <property type="entry name" value="AdoMet_MTases"/>
    <property type="match status" value="1"/>
</dbReference>